<name>A0A679J1V3_VARPD</name>
<comment type="similarity">
    <text evidence="2 7">Belongs to the class-I pyridoxal-phosphate-dependent aminotransferase family.</text>
</comment>
<dbReference type="InterPro" id="IPR015424">
    <property type="entry name" value="PyrdxlP-dep_Trfase"/>
</dbReference>
<dbReference type="InterPro" id="IPR015421">
    <property type="entry name" value="PyrdxlP-dep_Trfase_major"/>
</dbReference>
<reference evidence="9" key="1">
    <citation type="submission" date="2019-12" db="EMBL/GenBank/DDBJ databases">
        <authorList>
            <person name="Cremers G."/>
        </authorList>
    </citation>
    <scope>NUCLEOTIDE SEQUENCE</scope>
    <source>
        <strain evidence="9">Vvax</strain>
    </source>
</reference>
<feature type="domain" description="Aminotransferase class I/classII large" evidence="8">
    <location>
        <begin position="27"/>
        <end position="386"/>
    </location>
</feature>
<dbReference type="CDD" id="cd00609">
    <property type="entry name" value="AAT_like"/>
    <property type="match status" value="1"/>
</dbReference>
<comment type="subunit">
    <text evidence="3">Homodimer.</text>
</comment>
<dbReference type="PRINTS" id="PR00799">
    <property type="entry name" value="TRANSAMINASE"/>
</dbReference>
<protein>
    <recommendedName>
        <fullName evidence="7">Aminotransferase</fullName>
        <ecNumber evidence="7">2.6.1.-</ecNumber>
    </recommendedName>
</protein>
<dbReference type="GO" id="GO:0042802">
    <property type="term" value="F:identical protein binding"/>
    <property type="evidence" value="ECO:0007669"/>
    <property type="project" value="TreeGrafter"/>
</dbReference>
<dbReference type="GO" id="GO:0005829">
    <property type="term" value="C:cytosol"/>
    <property type="evidence" value="ECO:0007669"/>
    <property type="project" value="TreeGrafter"/>
</dbReference>
<dbReference type="EC" id="2.6.1.-" evidence="7"/>
<keyword evidence="6" id="KW-0663">Pyridoxal phosphate</keyword>
<sequence>MFDRLPAYAEDPILGLFEAFKADPRDRKINLGIGIYCDEEGCVPVLASVRAAQAAGAGLQGPSTYLPTEGGEAYRRAVRELVFGEADAADIVVVQTVAGTGALKAGADLLKALQPDAAVWMPDPTWANHAAIFGGAGLRVERYPYYDKATGGFDLAGALATLRKLPAGSVVLLHPCCHNPTGVDPSQAEWHALLDAIGERGLLPFFDMAYQGFAQGVDEDAWAVRECVLRGVACLVASSFSKIFSLYGERVGALSVHAPAADKARLLGQIKRVIRRSYSCPPAQGAALVEAVLSNPAWNAQWRGELDGMRRRLRTMRIRLHGLLAEALPQKDFGFLTAQNGMFSHSGLRPSQIEALRTRFGVYLVASGRLCVAGLNDANLDHVSTALAEVCAGEVGP</sequence>
<dbReference type="Gene3D" id="3.40.640.10">
    <property type="entry name" value="Type I PLP-dependent aspartate aminotransferase-like (Major domain)"/>
    <property type="match status" value="1"/>
</dbReference>
<dbReference type="RefSeq" id="WP_339091706.1">
    <property type="nucleotide sequence ID" value="NZ_LR743507.1"/>
</dbReference>
<proteinExistence type="inferred from homology"/>
<dbReference type="NCBIfam" id="NF006719">
    <property type="entry name" value="PRK09257.1"/>
    <property type="match status" value="1"/>
</dbReference>
<evidence type="ECO:0000256" key="1">
    <source>
        <dbReference type="ARBA" id="ARBA00001933"/>
    </source>
</evidence>
<dbReference type="InterPro" id="IPR015422">
    <property type="entry name" value="PyrdxlP-dep_Trfase_small"/>
</dbReference>
<dbReference type="Gene3D" id="3.90.1150.10">
    <property type="entry name" value="Aspartate Aminotransferase, domain 1"/>
    <property type="match status" value="1"/>
</dbReference>
<evidence type="ECO:0000256" key="2">
    <source>
        <dbReference type="ARBA" id="ARBA00007441"/>
    </source>
</evidence>
<evidence type="ECO:0000259" key="8">
    <source>
        <dbReference type="Pfam" id="PF00155"/>
    </source>
</evidence>
<evidence type="ECO:0000313" key="9">
    <source>
        <dbReference type="EMBL" id="CAA2107289.1"/>
    </source>
</evidence>
<keyword evidence="5 7" id="KW-0808">Transferase</keyword>
<dbReference type="EMBL" id="LR743507">
    <property type="protein sequence ID" value="CAA2107289.1"/>
    <property type="molecule type" value="Genomic_DNA"/>
</dbReference>
<accession>A0A679J1V3</accession>
<evidence type="ECO:0000256" key="4">
    <source>
        <dbReference type="ARBA" id="ARBA00022576"/>
    </source>
</evidence>
<evidence type="ECO:0000256" key="6">
    <source>
        <dbReference type="ARBA" id="ARBA00022898"/>
    </source>
</evidence>
<dbReference type="GO" id="GO:0004838">
    <property type="term" value="F:L-tyrosine-2-oxoglutarate transaminase activity"/>
    <property type="evidence" value="ECO:0007669"/>
    <property type="project" value="TreeGrafter"/>
</dbReference>
<evidence type="ECO:0000256" key="5">
    <source>
        <dbReference type="ARBA" id="ARBA00022679"/>
    </source>
</evidence>
<organism evidence="9">
    <name type="scientific">Variovorax paradoxus</name>
    <dbReference type="NCBI Taxonomy" id="34073"/>
    <lineage>
        <taxon>Bacteria</taxon>
        <taxon>Pseudomonadati</taxon>
        <taxon>Pseudomonadota</taxon>
        <taxon>Betaproteobacteria</taxon>
        <taxon>Burkholderiales</taxon>
        <taxon>Comamonadaceae</taxon>
        <taxon>Variovorax</taxon>
    </lineage>
</organism>
<dbReference type="Pfam" id="PF00155">
    <property type="entry name" value="Aminotran_1_2"/>
    <property type="match status" value="1"/>
</dbReference>
<dbReference type="SUPFAM" id="SSF53383">
    <property type="entry name" value="PLP-dependent transferases"/>
    <property type="match status" value="1"/>
</dbReference>
<evidence type="ECO:0000256" key="3">
    <source>
        <dbReference type="ARBA" id="ARBA00011738"/>
    </source>
</evidence>
<dbReference type="GO" id="GO:0033585">
    <property type="term" value="P:L-phenylalanine biosynthetic process from chorismate via phenylpyruvate"/>
    <property type="evidence" value="ECO:0007669"/>
    <property type="project" value="TreeGrafter"/>
</dbReference>
<dbReference type="FunFam" id="3.40.640.10:FF:000066">
    <property type="entry name" value="Aspartate aminotransferase"/>
    <property type="match status" value="1"/>
</dbReference>
<comment type="cofactor">
    <cofactor evidence="1 7">
        <name>pyridoxal 5'-phosphate</name>
        <dbReference type="ChEBI" id="CHEBI:597326"/>
    </cofactor>
</comment>
<dbReference type="PANTHER" id="PTHR11879">
    <property type="entry name" value="ASPARTATE AMINOTRANSFERASE"/>
    <property type="match status" value="1"/>
</dbReference>
<dbReference type="InterPro" id="IPR000796">
    <property type="entry name" value="Asp_trans"/>
</dbReference>
<dbReference type="PROSITE" id="PS00105">
    <property type="entry name" value="AA_TRANSFER_CLASS_1"/>
    <property type="match status" value="1"/>
</dbReference>
<dbReference type="PANTHER" id="PTHR11879:SF37">
    <property type="entry name" value="AROMATIC-AMINO-ACID AMINOTRANSFERASE"/>
    <property type="match status" value="1"/>
</dbReference>
<dbReference type="InterPro" id="IPR004839">
    <property type="entry name" value="Aminotransferase_I/II_large"/>
</dbReference>
<evidence type="ECO:0000256" key="7">
    <source>
        <dbReference type="RuleBase" id="RU000481"/>
    </source>
</evidence>
<keyword evidence="4 7" id="KW-0032">Aminotransferase</keyword>
<dbReference type="GO" id="GO:0030170">
    <property type="term" value="F:pyridoxal phosphate binding"/>
    <property type="evidence" value="ECO:0007669"/>
    <property type="project" value="InterPro"/>
</dbReference>
<dbReference type="InterPro" id="IPR004838">
    <property type="entry name" value="NHTrfase_class1_PyrdxlP-BS"/>
</dbReference>
<dbReference type="AlphaFoldDB" id="A0A679J1V3"/>
<gene>
    <name evidence="9" type="primary">tyrB_2</name>
    <name evidence="9" type="ORF">VVAX_04162</name>
</gene>